<feature type="compositionally biased region" description="Pro residues" evidence="1">
    <location>
        <begin position="16"/>
        <end position="25"/>
    </location>
</feature>
<sequence>MIAPPQEAQQVASPAAMPPQAPPMPAAFQENWNTEFSWNDEARREQGHETKRRRRWPWSRHSKKERDEETKPTLPEVDERDAATRVPIIAVDAQDDDWNGWQNWNSRG</sequence>
<evidence type="ECO:0000256" key="1">
    <source>
        <dbReference type="SAM" id="MobiDB-lite"/>
    </source>
</evidence>
<dbReference type="EMBL" id="JABZGF010000387">
    <property type="protein sequence ID" value="MBF0967272.1"/>
    <property type="molecule type" value="Genomic_DNA"/>
</dbReference>
<accession>A0A929WWE2</accession>
<evidence type="ECO:0000313" key="2">
    <source>
        <dbReference type="EMBL" id="MBF0967272.1"/>
    </source>
</evidence>
<organism evidence="2 3">
    <name type="scientific">Actinomyces bouchesdurhonensis</name>
    <dbReference type="NCBI Taxonomy" id="1852361"/>
    <lineage>
        <taxon>Bacteria</taxon>
        <taxon>Bacillati</taxon>
        <taxon>Actinomycetota</taxon>
        <taxon>Actinomycetes</taxon>
        <taxon>Actinomycetales</taxon>
        <taxon>Actinomycetaceae</taxon>
        <taxon>Actinomyces</taxon>
    </lineage>
</organism>
<proteinExistence type="predicted"/>
<protein>
    <submittedName>
        <fullName evidence="2">Uncharacterized protein</fullName>
    </submittedName>
</protein>
<dbReference type="AlphaFoldDB" id="A0A929WWE2"/>
<feature type="region of interest" description="Disordered" evidence="1">
    <location>
        <begin position="1"/>
        <end position="83"/>
    </location>
</feature>
<comment type="caution">
    <text evidence="2">The sequence shown here is derived from an EMBL/GenBank/DDBJ whole genome shotgun (WGS) entry which is preliminary data.</text>
</comment>
<feature type="compositionally biased region" description="Basic and acidic residues" evidence="1">
    <location>
        <begin position="40"/>
        <end position="49"/>
    </location>
</feature>
<name>A0A929WWE2_9ACTO</name>
<gene>
    <name evidence="2" type="ORF">HXK09_09045</name>
</gene>
<feature type="compositionally biased region" description="Basic residues" evidence="1">
    <location>
        <begin position="50"/>
        <end position="63"/>
    </location>
</feature>
<reference evidence="2" key="1">
    <citation type="submission" date="2020-04" db="EMBL/GenBank/DDBJ databases">
        <title>Deep metagenomics examines the oral microbiome during advanced dental caries in children, revealing novel taxa and co-occurrences with host molecules.</title>
        <authorList>
            <person name="Baker J.L."/>
            <person name="Morton J.T."/>
            <person name="Dinis M."/>
            <person name="Alvarez R."/>
            <person name="Tran N.C."/>
            <person name="Knight R."/>
            <person name="Edlund A."/>
        </authorList>
    </citation>
    <scope>NUCLEOTIDE SEQUENCE</scope>
    <source>
        <strain evidence="2">JCVI_30_bin.13</strain>
    </source>
</reference>
<dbReference type="Proteomes" id="UP000759246">
    <property type="component" value="Unassembled WGS sequence"/>
</dbReference>
<evidence type="ECO:0000313" key="3">
    <source>
        <dbReference type="Proteomes" id="UP000759246"/>
    </source>
</evidence>